<dbReference type="InterPro" id="IPR032465">
    <property type="entry name" value="ACMSD"/>
</dbReference>
<dbReference type="InterPro" id="IPR032710">
    <property type="entry name" value="NTF2-like_dom_sf"/>
</dbReference>
<dbReference type="InterPro" id="IPR006680">
    <property type="entry name" value="Amidohydro-rel"/>
</dbReference>
<dbReference type="GO" id="GO:0016831">
    <property type="term" value="F:carboxy-lyase activity"/>
    <property type="evidence" value="ECO:0007669"/>
    <property type="project" value="InterPro"/>
</dbReference>
<feature type="domain" description="Amidohydrolase-related" evidence="3">
    <location>
        <begin position="216"/>
        <end position="439"/>
    </location>
</feature>
<organism evidence="4">
    <name type="scientific">uncultured Lysobacter sp</name>
    <dbReference type="NCBI Taxonomy" id="271060"/>
    <lineage>
        <taxon>Bacteria</taxon>
        <taxon>Pseudomonadati</taxon>
        <taxon>Pseudomonadota</taxon>
        <taxon>Gammaproteobacteria</taxon>
        <taxon>Lysobacterales</taxon>
        <taxon>Lysobacteraceae</taxon>
        <taxon>Lysobacter</taxon>
        <taxon>environmental samples</taxon>
    </lineage>
</organism>
<dbReference type="EMBL" id="CADCUA010000242">
    <property type="protein sequence ID" value="CAA9313707.1"/>
    <property type="molecule type" value="Genomic_DNA"/>
</dbReference>
<dbReference type="InterPro" id="IPR032466">
    <property type="entry name" value="Metal_Hydrolase"/>
</dbReference>
<keyword evidence="1" id="KW-0456">Lyase</keyword>
<dbReference type="SUPFAM" id="SSF51556">
    <property type="entry name" value="Metallo-dependent hydrolases"/>
    <property type="match status" value="1"/>
</dbReference>
<dbReference type="Gene3D" id="3.20.20.140">
    <property type="entry name" value="Metal-dependent hydrolases"/>
    <property type="match status" value="1"/>
</dbReference>
<protein>
    <recommendedName>
        <fullName evidence="3">Amidohydrolase-related domain-containing protein</fullName>
    </recommendedName>
</protein>
<evidence type="ECO:0000256" key="2">
    <source>
        <dbReference type="SAM" id="SignalP"/>
    </source>
</evidence>
<evidence type="ECO:0000313" key="4">
    <source>
        <dbReference type="EMBL" id="CAA9313707.1"/>
    </source>
</evidence>
<name>A0A6J4KSG6_9GAMM</name>
<feature type="signal peptide" evidence="2">
    <location>
        <begin position="1"/>
        <end position="31"/>
    </location>
</feature>
<dbReference type="AlphaFoldDB" id="A0A6J4KSG6"/>
<gene>
    <name evidence="4" type="ORF">AVDCRST_MAG71-874</name>
</gene>
<evidence type="ECO:0000256" key="1">
    <source>
        <dbReference type="ARBA" id="ARBA00023239"/>
    </source>
</evidence>
<sequence>MNVLRRACAFRRGALLAPLLGLAFTSAVAHAAPPADAPLVDHHQHLLSPQGAAVLNRPELATNVPAGVAAVLRAQEGAWNDAAKLAPLFSEAAVVLDSNESEWIEGRDLIAQHLSKRFARPYTVLPLAWRGDERVGHLAALYSRGEGSERRNVGSVAMRFVREGDAWRVAMEYPVFPGPAIESPLDAQRLVALLDAAGMQRAVVLSVAYWFQSPMFEVDDPVRRAREENAWTAEQAARYPDRLVAFCSLNPISNAALELLRECARDGRFKGLKLHFANARINLLNADHLRRVREVFAAANDAGLAITVHARGEGEYDARHARALIERVLPAAPDITVQMAHLWGGAAFAPEALQVYAEAVAAKHPATRRLIFDASDAAFAAGSTETAALLVQRMRQIGLDRIVYGSDGAFDGHPDPQASWQMFRKQLPFTDAEFERIARNIAPYLADPGMRGSTD</sequence>
<dbReference type="PANTHER" id="PTHR21240">
    <property type="entry name" value="2-AMINO-3-CARBOXYLMUCONATE-6-SEMIALDEHYDE DECARBOXYLASE"/>
    <property type="match status" value="1"/>
</dbReference>
<dbReference type="SUPFAM" id="SSF54427">
    <property type="entry name" value="NTF2-like"/>
    <property type="match status" value="1"/>
</dbReference>
<dbReference type="Pfam" id="PF04909">
    <property type="entry name" value="Amidohydro_2"/>
    <property type="match status" value="1"/>
</dbReference>
<reference evidence="4" key="1">
    <citation type="submission" date="2020-02" db="EMBL/GenBank/DDBJ databases">
        <authorList>
            <person name="Meier V. D."/>
        </authorList>
    </citation>
    <scope>NUCLEOTIDE SEQUENCE</scope>
    <source>
        <strain evidence="4">AVDCRST_MAG71</strain>
    </source>
</reference>
<dbReference type="GO" id="GO:0005737">
    <property type="term" value="C:cytoplasm"/>
    <property type="evidence" value="ECO:0007669"/>
    <property type="project" value="TreeGrafter"/>
</dbReference>
<dbReference type="GO" id="GO:0016787">
    <property type="term" value="F:hydrolase activity"/>
    <property type="evidence" value="ECO:0007669"/>
    <property type="project" value="InterPro"/>
</dbReference>
<proteinExistence type="predicted"/>
<keyword evidence="2" id="KW-0732">Signal</keyword>
<evidence type="ECO:0000259" key="3">
    <source>
        <dbReference type="Pfam" id="PF04909"/>
    </source>
</evidence>
<accession>A0A6J4KSG6</accession>
<feature type="chain" id="PRO_5027098790" description="Amidohydrolase-related domain-containing protein" evidence="2">
    <location>
        <begin position="32"/>
        <end position="455"/>
    </location>
</feature>
<dbReference type="GO" id="GO:0019748">
    <property type="term" value="P:secondary metabolic process"/>
    <property type="evidence" value="ECO:0007669"/>
    <property type="project" value="TreeGrafter"/>
</dbReference>
<dbReference type="PANTHER" id="PTHR21240:SF28">
    <property type="entry name" value="ISO-OROTATE DECARBOXYLASE (EUROFUNG)"/>
    <property type="match status" value="1"/>
</dbReference>